<reference evidence="2" key="1">
    <citation type="submission" date="2016-01" db="EMBL/GenBank/DDBJ databases">
        <authorList>
            <person name="Mitreva M."/>
            <person name="Pepin K.H."/>
            <person name="Mihindukulasuriya K.A."/>
            <person name="Fulton R."/>
            <person name="Fronick C."/>
            <person name="O'Laughlin M."/>
            <person name="Miner T."/>
            <person name="Herter B."/>
            <person name="Rosa B.A."/>
            <person name="Cordes M."/>
            <person name="Tomlinson C."/>
            <person name="Wollam A."/>
            <person name="Palsikar V.B."/>
            <person name="Mardis E.R."/>
            <person name="Wilson R.K."/>
        </authorList>
    </citation>
    <scope>NUCLEOTIDE SEQUENCE [LARGE SCALE GENOMIC DNA]</scope>
    <source>
        <strain evidence="2">GED7749B</strain>
    </source>
</reference>
<name>A0A133K983_HEYCO</name>
<dbReference type="AlphaFoldDB" id="A0A133K983"/>
<organism evidence="1 2">
    <name type="scientific">Heyndrickxia coagulans</name>
    <name type="common">Weizmannia coagulans</name>
    <dbReference type="NCBI Taxonomy" id="1398"/>
    <lineage>
        <taxon>Bacteria</taxon>
        <taxon>Bacillati</taxon>
        <taxon>Bacillota</taxon>
        <taxon>Bacilli</taxon>
        <taxon>Bacillales</taxon>
        <taxon>Bacillaceae</taxon>
        <taxon>Heyndrickxia</taxon>
    </lineage>
</organism>
<dbReference type="PATRIC" id="fig|1398.22.peg.3893"/>
<evidence type="ECO:0000313" key="2">
    <source>
        <dbReference type="Proteomes" id="UP000070376"/>
    </source>
</evidence>
<evidence type="ECO:0000313" key="1">
    <source>
        <dbReference type="EMBL" id="KWZ76132.1"/>
    </source>
</evidence>
<comment type="caution">
    <text evidence="1">The sequence shown here is derived from an EMBL/GenBank/DDBJ whole genome shotgun (WGS) entry which is preliminary data.</text>
</comment>
<proteinExistence type="predicted"/>
<dbReference type="Proteomes" id="UP000070376">
    <property type="component" value="Unassembled WGS sequence"/>
</dbReference>
<accession>A0A133K983</accession>
<sequence>MKRQRCPFFPILHKKQADKKDLAQLHQILSLFRNAPLVNPAPELGCLQQFPVFLLFFTFRSLGLVSFKKMPFPKQGIVPAGSEHGFHALFHHPLFG</sequence>
<dbReference type="EMBL" id="LRPN01000211">
    <property type="protein sequence ID" value="KWZ76132.1"/>
    <property type="molecule type" value="Genomic_DNA"/>
</dbReference>
<gene>
    <name evidence="1" type="ORF">HMPREF3213_03885</name>
</gene>
<protein>
    <submittedName>
        <fullName evidence="1">Uncharacterized protein</fullName>
    </submittedName>
</protein>